<sequence>MNSLIKSGFIYLLCLDLILCLVAFSVPSFSDYDQQTKPPTTTEIRGVWLTNVASGVLFVPWGIDRALNQLSALNFNTVYPVVWNRGETFYKSAVAQSVIGSDAQPVLTLIHGGQDVLAKIVKLAKPKGLSVIPWFEYGFMTPANSELARRYPDWLTNGQQGVKSVQETPPEEADNGSTNKQAWLNPLHPEVQKFILGMIVEVVKNYDVEGVQLDDHFGMPVQFGYDPFTIDLYRQEHQGKSPPSNQFNSEWMRWRANKITDFMAEIYQAVKAVKPKAKISLSPNSHAFAYKYYLQDWESWVKKGLVDELILQVYRNNKNSFIADLEKPAVELARTQIPVAIGISTGTLRNPVEIAQVREQVQIVRDRSFVGISFFYWESLWGYIAPESPRQRRSVFQEMFTDKAARPSRPKKI</sequence>
<dbReference type="Proteomes" id="UP000599391">
    <property type="component" value="Unassembled WGS sequence"/>
</dbReference>
<keyword evidence="4" id="KW-0378">Hydrolase</keyword>
<dbReference type="EMBL" id="JAECZB010000113">
    <property type="protein sequence ID" value="MBH8556379.1"/>
    <property type="molecule type" value="Genomic_DNA"/>
</dbReference>
<keyword evidence="5" id="KW-1185">Reference proteome</keyword>
<dbReference type="Pfam" id="PF02638">
    <property type="entry name" value="GHL10"/>
    <property type="match status" value="1"/>
</dbReference>
<accession>A0A8J7HJJ8</accession>
<reference evidence="4 5" key="1">
    <citation type="journal article" date="2021" name="Int. J. Syst. Evol. Microbiol.">
        <title>Amazonocrinis nigriterrae gen. nov., sp. nov., Atlanticothrix silvestris gen. nov., sp. nov. and Dendronalium phyllosphericum gen. nov., sp. nov., nostocacean cyanobacteria from Brazilian environments.</title>
        <authorList>
            <person name="Alvarenga D.O."/>
            <person name="Andreote A.P.D."/>
            <person name="Branco L.H.Z."/>
            <person name="Delbaje E."/>
            <person name="Cruz R.B."/>
            <person name="Varani A.M."/>
            <person name="Fiore M.F."/>
        </authorList>
    </citation>
    <scope>NUCLEOTIDE SEQUENCE [LARGE SCALE GENOMIC DNA]</scope>
    <source>
        <strain evidence="4 5">CENA357</strain>
    </source>
</reference>
<gene>
    <name evidence="4" type="ORF">I8751_29445</name>
</gene>
<dbReference type="SUPFAM" id="SSF51445">
    <property type="entry name" value="(Trans)glycosidases"/>
    <property type="match status" value="1"/>
</dbReference>
<dbReference type="PANTHER" id="PTHR43405:SF1">
    <property type="entry name" value="GLYCOSYL HYDROLASE DIGH"/>
    <property type="match status" value="1"/>
</dbReference>
<dbReference type="GO" id="GO:0016787">
    <property type="term" value="F:hydrolase activity"/>
    <property type="evidence" value="ECO:0007669"/>
    <property type="project" value="UniProtKB-KW"/>
</dbReference>
<dbReference type="RefSeq" id="WP_214442569.1">
    <property type="nucleotide sequence ID" value="NZ_JAECZB010000113.1"/>
</dbReference>
<dbReference type="PANTHER" id="PTHR43405">
    <property type="entry name" value="GLYCOSYL HYDROLASE DIGH"/>
    <property type="match status" value="1"/>
</dbReference>
<evidence type="ECO:0000259" key="3">
    <source>
        <dbReference type="Pfam" id="PF02638"/>
    </source>
</evidence>
<dbReference type="AlphaFoldDB" id="A0A8J7HJJ8"/>
<dbReference type="Gene3D" id="3.20.20.80">
    <property type="entry name" value="Glycosidases"/>
    <property type="match status" value="1"/>
</dbReference>
<evidence type="ECO:0000313" key="5">
    <source>
        <dbReference type="Proteomes" id="UP000599391"/>
    </source>
</evidence>
<keyword evidence="1" id="KW-0732">Signal</keyword>
<feature type="domain" description="Glycosyl hydrolase-like 10" evidence="3">
    <location>
        <begin position="43"/>
        <end position="359"/>
    </location>
</feature>
<evidence type="ECO:0000313" key="4">
    <source>
        <dbReference type="EMBL" id="MBH8556379.1"/>
    </source>
</evidence>
<evidence type="ECO:0000256" key="2">
    <source>
        <dbReference type="SAM" id="MobiDB-lite"/>
    </source>
</evidence>
<name>A0A8J7HJJ8_9CYAN</name>
<proteinExistence type="predicted"/>
<dbReference type="InterPro" id="IPR017853">
    <property type="entry name" value="GH"/>
</dbReference>
<feature type="region of interest" description="Disordered" evidence="2">
    <location>
        <begin position="161"/>
        <end position="182"/>
    </location>
</feature>
<comment type="caution">
    <text evidence="4">The sequence shown here is derived from an EMBL/GenBank/DDBJ whole genome shotgun (WGS) entry which is preliminary data.</text>
</comment>
<organism evidence="4 5">
    <name type="scientific">Atlanticothrix silvestris CENA357</name>
    <dbReference type="NCBI Taxonomy" id="1725252"/>
    <lineage>
        <taxon>Bacteria</taxon>
        <taxon>Bacillati</taxon>
        <taxon>Cyanobacteriota</taxon>
        <taxon>Cyanophyceae</taxon>
        <taxon>Nostocales</taxon>
        <taxon>Nodulariaceae</taxon>
        <taxon>Atlanticothrix</taxon>
        <taxon>Atlanticothrix silvestris</taxon>
    </lineage>
</organism>
<evidence type="ECO:0000256" key="1">
    <source>
        <dbReference type="ARBA" id="ARBA00022729"/>
    </source>
</evidence>
<dbReference type="InterPro" id="IPR003790">
    <property type="entry name" value="GHL10"/>
</dbReference>
<protein>
    <submittedName>
        <fullName evidence="4">Glycoside hydrolase family 10 protein</fullName>
    </submittedName>
</protein>
<dbReference type="InterPro" id="IPR052177">
    <property type="entry name" value="Divisome_Glycosyl_Hydrolase"/>
</dbReference>